<dbReference type="Proteomes" id="UP000762676">
    <property type="component" value="Unassembled WGS sequence"/>
</dbReference>
<reference evidence="1 2" key="1">
    <citation type="journal article" date="2021" name="Elife">
        <title>Chloroplast acquisition without the gene transfer in kleptoplastic sea slugs, Plakobranchus ocellatus.</title>
        <authorList>
            <person name="Maeda T."/>
            <person name="Takahashi S."/>
            <person name="Yoshida T."/>
            <person name="Shimamura S."/>
            <person name="Takaki Y."/>
            <person name="Nagai Y."/>
            <person name="Toyoda A."/>
            <person name="Suzuki Y."/>
            <person name="Arimoto A."/>
            <person name="Ishii H."/>
            <person name="Satoh N."/>
            <person name="Nishiyama T."/>
            <person name="Hasebe M."/>
            <person name="Maruyama T."/>
            <person name="Minagawa J."/>
            <person name="Obokata J."/>
            <person name="Shigenobu S."/>
        </authorList>
    </citation>
    <scope>NUCLEOTIDE SEQUENCE [LARGE SCALE GENOMIC DNA]</scope>
</reference>
<comment type="caution">
    <text evidence="1">The sequence shown here is derived from an EMBL/GenBank/DDBJ whole genome shotgun (WGS) entry which is preliminary data.</text>
</comment>
<protein>
    <recommendedName>
        <fullName evidence="3">C-type lectin domain-containing protein</fullName>
    </recommendedName>
</protein>
<dbReference type="SUPFAM" id="SSF56436">
    <property type="entry name" value="C-type lectin-like"/>
    <property type="match status" value="1"/>
</dbReference>
<sequence>MFDFHYISEKNRPLDQEEKCRALGYDGLAILKTPEALKYAISIAFIMHGVYIGLQYNPEFGHAVWDDGTIPRSDTPFHGTPPFGDPDKPYGRIIWSSKLALGKPGQRRPAICGNHKNYRMQSMGSLMPGTLQITSKTILSVSRMFSYLECAVLCGITYECRAAEFNSDLLTCTVIGEYTSTGSIANSQVWTYIRQTF</sequence>
<keyword evidence="2" id="KW-1185">Reference proteome</keyword>
<gene>
    <name evidence="1" type="ORF">ElyMa_005929600</name>
</gene>
<dbReference type="EMBL" id="BMAT01011895">
    <property type="protein sequence ID" value="GFR81594.1"/>
    <property type="molecule type" value="Genomic_DNA"/>
</dbReference>
<dbReference type="CDD" id="cd00037">
    <property type="entry name" value="CLECT"/>
    <property type="match status" value="1"/>
</dbReference>
<dbReference type="InterPro" id="IPR016187">
    <property type="entry name" value="CTDL_fold"/>
</dbReference>
<evidence type="ECO:0008006" key="3">
    <source>
        <dbReference type="Google" id="ProtNLM"/>
    </source>
</evidence>
<name>A0AAV4G8I9_9GAST</name>
<accession>A0AAV4G8I9</accession>
<proteinExistence type="predicted"/>
<organism evidence="1 2">
    <name type="scientific">Elysia marginata</name>
    <dbReference type="NCBI Taxonomy" id="1093978"/>
    <lineage>
        <taxon>Eukaryota</taxon>
        <taxon>Metazoa</taxon>
        <taxon>Spiralia</taxon>
        <taxon>Lophotrochozoa</taxon>
        <taxon>Mollusca</taxon>
        <taxon>Gastropoda</taxon>
        <taxon>Heterobranchia</taxon>
        <taxon>Euthyneura</taxon>
        <taxon>Panpulmonata</taxon>
        <taxon>Sacoglossa</taxon>
        <taxon>Placobranchoidea</taxon>
        <taxon>Plakobranchidae</taxon>
        <taxon>Elysia</taxon>
    </lineage>
</organism>
<evidence type="ECO:0000313" key="2">
    <source>
        <dbReference type="Proteomes" id="UP000762676"/>
    </source>
</evidence>
<evidence type="ECO:0000313" key="1">
    <source>
        <dbReference type="EMBL" id="GFR81594.1"/>
    </source>
</evidence>
<dbReference type="AlphaFoldDB" id="A0AAV4G8I9"/>